<reference evidence="2" key="1">
    <citation type="submission" date="2025-08" db="UniProtKB">
        <authorList>
            <consortium name="RefSeq"/>
        </authorList>
    </citation>
    <scope>IDENTIFICATION</scope>
    <source>
        <tissue evidence="2">Fruit stalk</tissue>
    </source>
</reference>
<dbReference type="PANTHER" id="PTHR36740:SF1">
    <property type="entry name" value="PRC-BARREL DOMAIN-CONTAINING PROTEIN"/>
    <property type="match status" value="1"/>
</dbReference>
<dbReference type="OrthoDB" id="1426206at2759"/>
<keyword evidence="1" id="KW-1185">Reference proteome</keyword>
<evidence type="ECO:0000313" key="2">
    <source>
        <dbReference type="RefSeq" id="XP_022760938.1"/>
    </source>
</evidence>
<dbReference type="GeneID" id="111307192"/>
<accession>A0A6P6A7P1</accession>
<gene>
    <name evidence="2" type="primary">LOC111307192</name>
</gene>
<protein>
    <submittedName>
        <fullName evidence="2">Uncharacterized protein LOC111307192</fullName>
    </submittedName>
</protein>
<proteinExistence type="predicted"/>
<dbReference type="PANTHER" id="PTHR36740">
    <property type="entry name" value="PRC DOMAIN-CONTAINING PROTEIN"/>
    <property type="match status" value="1"/>
</dbReference>
<dbReference type="KEGG" id="dzi:111307192"/>
<sequence>MFFIFGFKYWVGDVVLVEDERVMENDFKMLRHETLVGYRVVTPGHRNIGKVRGYTFNINSGAVKSLELDSFWDIHHSIK</sequence>
<dbReference type="Proteomes" id="UP000515121">
    <property type="component" value="Unplaced"/>
</dbReference>
<dbReference type="RefSeq" id="XP_022760938.1">
    <property type="nucleotide sequence ID" value="XM_022905203.1"/>
</dbReference>
<organism evidence="1 2">
    <name type="scientific">Durio zibethinus</name>
    <name type="common">Durian</name>
    <dbReference type="NCBI Taxonomy" id="66656"/>
    <lineage>
        <taxon>Eukaryota</taxon>
        <taxon>Viridiplantae</taxon>
        <taxon>Streptophyta</taxon>
        <taxon>Embryophyta</taxon>
        <taxon>Tracheophyta</taxon>
        <taxon>Spermatophyta</taxon>
        <taxon>Magnoliopsida</taxon>
        <taxon>eudicotyledons</taxon>
        <taxon>Gunneridae</taxon>
        <taxon>Pentapetalae</taxon>
        <taxon>rosids</taxon>
        <taxon>malvids</taxon>
        <taxon>Malvales</taxon>
        <taxon>Malvaceae</taxon>
        <taxon>Helicteroideae</taxon>
        <taxon>Durio</taxon>
    </lineage>
</organism>
<evidence type="ECO:0000313" key="1">
    <source>
        <dbReference type="Proteomes" id="UP000515121"/>
    </source>
</evidence>
<name>A0A6P6A7P1_DURZI</name>
<dbReference type="SUPFAM" id="SSF50346">
    <property type="entry name" value="PRC-barrel domain"/>
    <property type="match status" value="1"/>
</dbReference>
<dbReference type="AlphaFoldDB" id="A0A6P6A7P1"/>
<dbReference type="InterPro" id="IPR011033">
    <property type="entry name" value="PRC_barrel-like_sf"/>
</dbReference>